<dbReference type="PROSITE" id="PS50929">
    <property type="entry name" value="ABC_TM1F"/>
    <property type="match status" value="1"/>
</dbReference>
<dbReference type="HOGENOM" id="CLU_569520_0_0_11"/>
<keyword evidence="3 7" id="KW-0812">Transmembrane</keyword>
<dbReference type="InterPro" id="IPR011527">
    <property type="entry name" value="ABC1_TM_dom"/>
</dbReference>
<feature type="transmembrane region" description="Helical" evidence="7">
    <location>
        <begin position="211"/>
        <end position="232"/>
    </location>
</feature>
<dbReference type="Proteomes" id="UP000029914">
    <property type="component" value="Chromosome"/>
</dbReference>
<dbReference type="GO" id="GO:0005524">
    <property type="term" value="F:ATP binding"/>
    <property type="evidence" value="ECO:0007669"/>
    <property type="project" value="InterPro"/>
</dbReference>
<keyword evidence="6 7" id="KW-0472">Membrane</keyword>
<keyword evidence="2" id="KW-1003">Cell membrane</keyword>
<dbReference type="eggNOG" id="COG1132">
    <property type="taxonomic scope" value="Bacteria"/>
</dbReference>
<evidence type="ECO:0000256" key="4">
    <source>
        <dbReference type="ARBA" id="ARBA00022967"/>
    </source>
</evidence>
<evidence type="ECO:0000256" key="2">
    <source>
        <dbReference type="ARBA" id="ARBA00022519"/>
    </source>
</evidence>
<dbReference type="GO" id="GO:0034040">
    <property type="term" value="F:ATPase-coupled lipid transmembrane transporter activity"/>
    <property type="evidence" value="ECO:0007669"/>
    <property type="project" value="TreeGrafter"/>
</dbReference>
<feature type="transmembrane region" description="Helical" evidence="7">
    <location>
        <begin position="96"/>
        <end position="121"/>
    </location>
</feature>
<dbReference type="GO" id="GO:0140359">
    <property type="term" value="F:ABC-type transporter activity"/>
    <property type="evidence" value="ECO:0007669"/>
    <property type="project" value="InterPro"/>
</dbReference>
<dbReference type="PANTHER" id="PTHR24221">
    <property type="entry name" value="ATP-BINDING CASSETTE SUB-FAMILY B"/>
    <property type="match status" value="1"/>
</dbReference>
<dbReference type="SUPFAM" id="SSF90123">
    <property type="entry name" value="ABC transporter transmembrane region"/>
    <property type="match status" value="1"/>
</dbReference>
<dbReference type="AlphaFoldDB" id="A0A097IFI4"/>
<feature type="transmembrane region" description="Helical" evidence="7">
    <location>
        <begin position="26"/>
        <end position="45"/>
    </location>
</feature>
<dbReference type="GO" id="GO:0005886">
    <property type="term" value="C:plasma membrane"/>
    <property type="evidence" value="ECO:0007669"/>
    <property type="project" value="UniProtKB-SubCell"/>
</dbReference>
<proteinExistence type="predicted"/>
<dbReference type="InterPro" id="IPR036640">
    <property type="entry name" value="ABC1_TM_sf"/>
</dbReference>
<dbReference type="STRING" id="558173.CDOO_06185"/>
<evidence type="ECO:0000256" key="1">
    <source>
        <dbReference type="ARBA" id="ARBA00004429"/>
    </source>
</evidence>
<evidence type="ECO:0000256" key="6">
    <source>
        <dbReference type="ARBA" id="ARBA00023136"/>
    </source>
</evidence>
<evidence type="ECO:0000259" key="8">
    <source>
        <dbReference type="PROSITE" id="PS50929"/>
    </source>
</evidence>
<keyword evidence="5 7" id="KW-1133">Transmembrane helix</keyword>
<keyword evidence="10" id="KW-1185">Reference proteome</keyword>
<dbReference type="Gene3D" id="3.40.50.300">
    <property type="entry name" value="P-loop containing nucleotide triphosphate hydrolases"/>
    <property type="match status" value="1"/>
</dbReference>
<organism evidence="9 10">
    <name type="scientific">Corynebacterium doosanense CAU 212 = DSM 45436</name>
    <dbReference type="NCBI Taxonomy" id="558173"/>
    <lineage>
        <taxon>Bacteria</taxon>
        <taxon>Bacillati</taxon>
        <taxon>Actinomycetota</taxon>
        <taxon>Actinomycetes</taxon>
        <taxon>Mycobacteriales</taxon>
        <taxon>Corynebacteriaceae</taxon>
        <taxon>Corynebacterium</taxon>
    </lineage>
</organism>
<reference evidence="9 10" key="1">
    <citation type="submission" date="2013-09" db="EMBL/GenBank/DDBJ databases">
        <title>Complete genome sequence of Corynebacterium doosanense CAU 212(T) (=DSM 45436(T)), isolated from activated sludge.</title>
        <authorList>
            <person name="Schaffert L."/>
            <person name="Albersmeier A."/>
            <person name="Kalinowski J."/>
            <person name="Ruckert C."/>
        </authorList>
    </citation>
    <scope>NUCLEOTIDE SEQUENCE [LARGE SCALE GENOMIC DNA]</scope>
    <source>
        <strain evidence="9 10">CAU 212</strain>
    </source>
</reference>
<feature type="domain" description="ABC transmembrane type-1" evidence="8">
    <location>
        <begin position="1"/>
        <end position="264"/>
    </location>
</feature>
<dbReference type="Gene3D" id="1.20.1560.10">
    <property type="entry name" value="ABC transporter type 1, transmembrane domain"/>
    <property type="match status" value="1"/>
</dbReference>
<comment type="subcellular location">
    <subcellularLocation>
        <location evidence="1">Cell inner membrane</location>
        <topology evidence="1">Multi-pass membrane protein</topology>
    </subcellularLocation>
</comment>
<evidence type="ECO:0000313" key="10">
    <source>
        <dbReference type="Proteomes" id="UP000029914"/>
    </source>
</evidence>
<protein>
    <submittedName>
        <fullName evidence="9">ABC transporter permease</fullName>
    </submittedName>
</protein>
<evidence type="ECO:0000256" key="5">
    <source>
        <dbReference type="ARBA" id="ARBA00022989"/>
    </source>
</evidence>
<keyword evidence="2" id="KW-0997">Cell inner membrane</keyword>
<name>A0A097IFI4_9CORY</name>
<dbReference type="Pfam" id="PF00664">
    <property type="entry name" value="ABC_membrane"/>
    <property type="match status" value="1"/>
</dbReference>
<accession>A0A097IFI4</accession>
<feature type="transmembrane region" description="Helical" evidence="7">
    <location>
        <begin position="127"/>
        <end position="148"/>
    </location>
</feature>
<dbReference type="PANTHER" id="PTHR24221:SF654">
    <property type="entry name" value="ATP-BINDING CASSETTE SUB-FAMILY B MEMBER 6"/>
    <property type="match status" value="1"/>
</dbReference>
<dbReference type="KEGG" id="cdo:CDOO_06185"/>
<keyword evidence="4" id="KW-1278">Translocase</keyword>
<dbReference type="InterPro" id="IPR039421">
    <property type="entry name" value="Type_1_exporter"/>
</dbReference>
<evidence type="ECO:0000313" key="9">
    <source>
        <dbReference type="EMBL" id="AIT60888.1"/>
    </source>
</evidence>
<sequence length="521" mass="55337">MVQALLAVLMAVEVEALLAPARATTTLGVVLVIVSVLGVGGARWMERVAAEELGQDYVFEQRRRLVTSAIADADYSGSLGVTVTRASNDLSAVRNWVALGVAALVTGVPLIVVVLAALLFLDPVIGLAVTVPLALVAAAVPVLARITFDRARTLRRQRGRMSAKVADTVLAGESVRASGAVSRELRAIDRGSDKVVAAAIDRAWITGLTRALTATAASACTVVVVLASVLGLAEPATVASTLMLLGILAGPVTDLGRVIEYRQNYLAATRILAPLLSRADDLREQERERENAWPEEPVPDVAAVGVRGLVVDDRLLPDLRARPGDRIRMVSADPHQIRATVATLSSLDAEEVLSIGGLDFGRAPGKVRRELVGVASDSVPLERGSVARLTGFRAPGVSTEELRDVLDRVGLTQTIARDERGLSLRLKNGGQPWSFSEVAQLKLARGLLREPPLVLLEGIDAALDGAARQRLADVLADYPGVAIFSSAEPGIFGENYREWDVDGVEVEDEAEQPLLEEDDGE</sequence>
<gene>
    <name evidence="9" type="ORF">CDOO_06185</name>
</gene>
<dbReference type="InterPro" id="IPR027417">
    <property type="entry name" value="P-loop_NTPase"/>
</dbReference>
<evidence type="ECO:0000256" key="7">
    <source>
        <dbReference type="SAM" id="Phobius"/>
    </source>
</evidence>
<evidence type="ECO:0000256" key="3">
    <source>
        <dbReference type="ARBA" id="ARBA00022692"/>
    </source>
</evidence>
<dbReference type="EMBL" id="CP006764">
    <property type="protein sequence ID" value="AIT60888.1"/>
    <property type="molecule type" value="Genomic_DNA"/>
</dbReference>
<dbReference type="SUPFAM" id="SSF52540">
    <property type="entry name" value="P-loop containing nucleoside triphosphate hydrolases"/>
    <property type="match status" value="1"/>
</dbReference>